<organism evidence="1 2">
    <name type="scientific">Klenkia brasiliensis</name>
    <dbReference type="NCBI Taxonomy" id="333142"/>
    <lineage>
        <taxon>Bacteria</taxon>
        <taxon>Bacillati</taxon>
        <taxon>Actinomycetota</taxon>
        <taxon>Actinomycetes</taxon>
        <taxon>Geodermatophilales</taxon>
        <taxon>Geodermatophilaceae</taxon>
        <taxon>Klenkia</taxon>
    </lineage>
</organism>
<dbReference type="Pfam" id="PF04860">
    <property type="entry name" value="Phage_portal"/>
    <property type="match status" value="1"/>
</dbReference>
<dbReference type="Proteomes" id="UP000198863">
    <property type="component" value="Unassembled WGS sequence"/>
</dbReference>
<evidence type="ECO:0000313" key="2">
    <source>
        <dbReference type="Proteomes" id="UP000198863"/>
    </source>
</evidence>
<dbReference type="NCBIfam" id="TIGR01537">
    <property type="entry name" value="portal_HK97"/>
    <property type="match status" value="1"/>
</dbReference>
<dbReference type="Gene3D" id="1.20.1270.210">
    <property type="match status" value="1"/>
</dbReference>
<dbReference type="RefSeq" id="WP_091067574.1">
    <property type="nucleotide sequence ID" value="NZ_FNCF01000007.1"/>
</dbReference>
<accession>A0A1G7YGR1</accession>
<sequence>MGLFSGPRLTERAVQGWGSDTAEAMYRDRFGTASSAVPVGWGGSLAIPAVWAAVRLRANLLASCPVDVYRRRPDGTTEQVATPPVLATPAAGQDVGSWLHASQVSLDLRGNAYGRIVDWDPRTFLPAQIELLHPDDVVVTDRDGETRYWVRGKRVEAREIWHERCNETPGSPVGASPIAVAAQALGIQLAAQQFGSDFFRDGAHPSALLTSEDELVGDQARVAKRRFMDVLRGREPLVLGKNWKYQPLSVAPGESQFLELMQFGVEQVARMFDLPAEMIGGSSSGSSVTYANVEQKSQDFLAYRFGTVVGRRERALSRLTVRGQFVKLNTAALLRTDLMTQYKAFELGLKNKFLGLDEVRQLMDRPPMTQAQLDLLDQLGLKPSSPTAASEPADQKEK</sequence>
<dbReference type="EMBL" id="FNCF01000007">
    <property type="protein sequence ID" value="SDG95479.1"/>
    <property type="molecule type" value="Genomic_DNA"/>
</dbReference>
<keyword evidence="2" id="KW-1185">Reference proteome</keyword>
<dbReference type="AlphaFoldDB" id="A0A1G7YGR1"/>
<reference evidence="2" key="1">
    <citation type="submission" date="2016-10" db="EMBL/GenBank/DDBJ databases">
        <authorList>
            <person name="Varghese N."/>
            <person name="Submissions S."/>
        </authorList>
    </citation>
    <scope>NUCLEOTIDE SEQUENCE [LARGE SCALE GENOMIC DNA]</scope>
    <source>
        <strain evidence="2">DSM 44526</strain>
    </source>
</reference>
<name>A0A1G7YGR1_9ACTN</name>
<evidence type="ECO:0000313" key="1">
    <source>
        <dbReference type="EMBL" id="SDG95479.1"/>
    </source>
</evidence>
<protein>
    <submittedName>
        <fullName evidence="1">Phage portal protein, HK97 family</fullName>
    </submittedName>
</protein>
<dbReference type="OrthoDB" id="9765386at2"/>
<dbReference type="InterPro" id="IPR006427">
    <property type="entry name" value="Portal_HK97"/>
</dbReference>
<dbReference type="InterPro" id="IPR006944">
    <property type="entry name" value="Phage/GTA_portal"/>
</dbReference>
<proteinExistence type="predicted"/>
<gene>
    <name evidence="1" type="ORF">SAMN05660324_3946</name>
</gene>